<sequence length="142" mass="15740">MTEDVPDPLRDDENDEPKSEGRRIVRGASEVRPASRVPQRTEVPEPPDYEDPTSGGARFLSHLLRRSPFLDYFTQLAEASYQGKNAEPKVRKAQQDHPTLFRFCVFADMTLRVIVVALILVLIAAVAYKTLWPLGGSSGSGG</sequence>
<gene>
    <name evidence="3" type="ORF">SAMN05216574_101165</name>
</gene>
<keyword evidence="2" id="KW-1133">Transmembrane helix</keyword>
<keyword evidence="4" id="KW-1185">Reference proteome</keyword>
<dbReference type="Proteomes" id="UP000198589">
    <property type="component" value="Unassembled WGS sequence"/>
</dbReference>
<dbReference type="RefSeq" id="WP_092194893.1">
    <property type="nucleotide sequence ID" value="NZ_FOND01000001.1"/>
</dbReference>
<name>A0A1I1VYS0_9ACTN</name>
<reference evidence="4" key="1">
    <citation type="submission" date="2016-10" db="EMBL/GenBank/DDBJ databases">
        <authorList>
            <person name="Varghese N."/>
            <person name="Submissions S."/>
        </authorList>
    </citation>
    <scope>NUCLEOTIDE SEQUENCE [LARGE SCALE GENOMIC DNA]</scope>
    <source>
        <strain evidence="4">DSM 46838</strain>
    </source>
</reference>
<proteinExistence type="predicted"/>
<dbReference type="AlphaFoldDB" id="A0A1I1VYS0"/>
<evidence type="ECO:0000256" key="1">
    <source>
        <dbReference type="SAM" id="MobiDB-lite"/>
    </source>
</evidence>
<keyword evidence="2" id="KW-0812">Transmembrane</keyword>
<keyword evidence="2" id="KW-0472">Membrane</keyword>
<feature type="compositionally biased region" description="Basic and acidic residues" evidence="1">
    <location>
        <begin position="7"/>
        <end position="23"/>
    </location>
</feature>
<feature type="transmembrane region" description="Helical" evidence="2">
    <location>
        <begin position="100"/>
        <end position="128"/>
    </location>
</feature>
<dbReference type="EMBL" id="FOND01000001">
    <property type="protein sequence ID" value="SFD88107.1"/>
    <property type="molecule type" value="Genomic_DNA"/>
</dbReference>
<protein>
    <submittedName>
        <fullName evidence="3">Uncharacterized protein</fullName>
    </submittedName>
</protein>
<organism evidence="3 4">
    <name type="scientific">Blastococcus tunisiensis</name>
    <dbReference type="NCBI Taxonomy" id="1798228"/>
    <lineage>
        <taxon>Bacteria</taxon>
        <taxon>Bacillati</taxon>
        <taxon>Actinomycetota</taxon>
        <taxon>Actinomycetes</taxon>
        <taxon>Geodermatophilales</taxon>
        <taxon>Geodermatophilaceae</taxon>
        <taxon>Blastococcus</taxon>
    </lineage>
</organism>
<evidence type="ECO:0000313" key="3">
    <source>
        <dbReference type="EMBL" id="SFD88107.1"/>
    </source>
</evidence>
<evidence type="ECO:0000313" key="4">
    <source>
        <dbReference type="Proteomes" id="UP000198589"/>
    </source>
</evidence>
<evidence type="ECO:0000256" key="2">
    <source>
        <dbReference type="SAM" id="Phobius"/>
    </source>
</evidence>
<feature type="region of interest" description="Disordered" evidence="1">
    <location>
        <begin position="1"/>
        <end position="56"/>
    </location>
</feature>
<accession>A0A1I1VYS0</accession>